<organism evidence="1 2">
    <name type="scientific">Pseudomonas fluorescens</name>
    <dbReference type="NCBI Taxonomy" id="294"/>
    <lineage>
        <taxon>Bacteria</taxon>
        <taxon>Pseudomonadati</taxon>
        <taxon>Pseudomonadota</taxon>
        <taxon>Gammaproteobacteria</taxon>
        <taxon>Pseudomonadales</taxon>
        <taxon>Pseudomonadaceae</taxon>
        <taxon>Pseudomonas</taxon>
    </lineage>
</organism>
<name>A0A423ME81_PSEFL</name>
<accession>A0A423ME81</accession>
<sequence length="330" mass="37669">MHETLDRTVEIRTFNTISEIEALPGFKKENPVSPKNYKHLLGDYFLSDEVKCCLLKDNDKLCNEGHKWGFVAVLSDNSITLVGNDCAQTKFNGESKLSADRTKYLNQKKHEEGLERLRALVEQKDSALKEVLQVKSDLAIVQGRVHAMREKLGPQTMRHLESIARTGAYVLSVTGVTIKEYTDKKGKKKTDRRTQRMTLGTIANTSFLLDEKYRDVLHNLSDVKKAYDEAEKIEQNVTTLKLNALTKKMDIIELARTSAFQLIEQERKFAGSDLSLLCYITADKVERYKSAKYALEQANQDSGKEKAKEWFAERDLIFRAQLNVTKIEVI</sequence>
<evidence type="ECO:0000313" key="2">
    <source>
        <dbReference type="Proteomes" id="UP000285378"/>
    </source>
</evidence>
<gene>
    <name evidence="1" type="ORF">BK670_15625</name>
</gene>
<protein>
    <submittedName>
        <fullName evidence="1">Uncharacterized protein</fullName>
    </submittedName>
</protein>
<dbReference type="AlphaFoldDB" id="A0A423ME81"/>
<evidence type="ECO:0000313" key="1">
    <source>
        <dbReference type="EMBL" id="RON81596.1"/>
    </source>
</evidence>
<proteinExistence type="predicted"/>
<dbReference type="EMBL" id="MOBX01000013">
    <property type="protein sequence ID" value="RON81596.1"/>
    <property type="molecule type" value="Genomic_DNA"/>
</dbReference>
<comment type="caution">
    <text evidence="1">The sequence shown here is derived from an EMBL/GenBank/DDBJ whole genome shotgun (WGS) entry which is preliminary data.</text>
</comment>
<dbReference type="OrthoDB" id="9124960at2"/>
<dbReference type="RefSeq" id="WP_123451122.1">
    <property type="nucleotide sequence ID" value="NZ_MOBX01000013.1"/>
</dbReference>
<dbReference type="Proteomes" id="UP000285378">
    <property type="component" value="Unassembled WGS sequence"/>
</dbReference>
<reference evidence="1 2" key="1">
    <citation type="submission" date="2016-10" db="EMBL/GenBank/DDBJ databases">
        <title>Comparative genome analysis of multiple Pseudomonas spp. focuses on biocontrol and plant growth promoting traits.</title>
        <authorList>
            <person name="Tao X.-Y."/>
            <person name="Taylor C.G."/>
        </authorList>
    </citation>
    <scope>NUCLEOTIDE SEQUENCE [LARGE SCALE GENOMIC DNA]</scope>
    <source>
        <strain evidence="1 2">28B5</strain>
    </source>
</reference>